<proteinExistence type="predicted"/>
<name>A0A7S3PD53_9STRA</name>
<protein>
    <submittedName>
        <fullName evidence="1">Uncharacterized protein</fullName>
    </submittedName>
</protein>
<evidence type="ECO:0000313" key="1">
    <source>
        <dbReference type="EMBL" id="CAE0421282.1"/>
    </source>
</evidence>
<dbReference type="AlphaFoldDB" id="A0A7S3PD53"/>
<sequence length="642" mass="70756">MLARLNCDKPCFRRAKDAHIVAAPANTFVSCGSNDPYYGGHRERQLATMSASSTLIIEVEFEQTGVCTTALDGKTGMGKSAHPEDYKDGCGVPPWAYTLPYYQNVCYPSSSDHNDETCCCICGTDRSLAEADLAQIYSASQTLSTLRISLQSTLELFSRKDCSGDLKVQFERGVLLGFSGTASQLNPSDSGSLIDSVSNGYNELTFSNCDGLGRAIVGGDAETVDPGTFTRRRLQRGGRYVNSYSSRVCLSRACAAARVDAEAGCPANVCPQTDDLDLFSGDFSLRRTLSSEYERIIEKDTEAPVAYSPERKAQDLGGIERVLQGASSTPSPREFIARECMCPTHEETPTGQAPTNSEFVDQFNVESESGGDLQGLGTLAEAIELKIFPTAGVPRDVAFWLPIYVRGSPCNLDYKELQGLADVIQTSYNDIVIEECDKPLFRQILSGVTWMDPVLNCYQTEFVVHVKLALRCHGKCPKMHPLFGSYEDKYRQLLQESEIEVEEADVLYDPAQYDPELQGHVSTDPDASFYQKVDQDIRREQTVPGTEGVCFIGGARNPMPPTIQGVEDRVNDDLPTTDISSISILLEPFCRCEGLYEHFYVGKAPKDFKYFRTINGIYVVPNEFKSCKYQVAVGAYPCSSFF</sequence>
<dbReference type="EMBL" id="HBIM01024201">
    <property type="protein sequence ID" value="CAE0421282.1"/>
    <property type="molecule type" value="Transcribed_RNA"/>
</dbReference>
<accession>A0A7S3PD53</accession>
<dbReference type="PROSITE" id="PS51257">
    <property type="entry name" value="PROKAR_LIPOPROTEIN"/>
    <property type="match status" value="1"/>
</dbReference>
<gene>
    <name evidence="1" type="ORF">ACOF00016_LOCUS17925</name>
</gene>
<reference evidence="1" key="1">
    <citation type="submission" date="2021-01" db="EMBL/GenBank/DDBJ databases">
        <authorList>
            <person name="Corre E."/>
            <person name="Pelletier E."/>
            <person name="Niang G."/>
            <person name="Scheremetjew M."/>
            <person name="Finn R."/>
            <person name="Kale V."/>
            <person name="Holt S."/>
            <person name="Cochrane G."/>
            <person name="Meng A."/>
            <person name="Brown T."/>
            <person name="Cohen L."/>
        </authorList>
    </citation>
    <scope>NUCLEOTIDE SEQUENCE</scope>
    <source>
        <strain evidence="1">CCMP127</strain>
    </source>
</reference>
<organism evidence="1">
    <name type="scientific">Amphora coffeiformis</name>
    <dbReference type="NCBI Taxonomy" id="265554"/>
    <lineage>
        <taxon>Eukaryota</taxon>
        <taxon>Sar</taxon>
        <taxon>Stramenopiles</taxon>
        <taxon>Ochrophyta</taxon>
        <taxon>Bacillariophyta</taxon>
        <taxon>Bacillariophyceae</taxon>
        <taxon>Bacillariophycidae</taxon>
        <taxon>Thalassiophysales</taxon>
        <taxon>Catenulaceae</taxon>
        <taxon>Amphora</taxon>
    </lineage>
</organism>